<reference evidence="1" key="1">
    <citation type="journal article" date="2019" name="bioRxiv">
        <title>The Genome of the Zebra Mussel, Dreissena polymorpha: A Resource for Invasive Species Research.</title>
        <authorList>
            <person name="McCartney M.A."/>
            <person name="Auch B."/>
            <person name="Kono T."/>
            <person name="Mallez S."/>
            <person name="Zhang Y."/>
            <person name="Obille A."/>
            <person name="Becker A."/>
            <person name="Abrahante J.E."/>
            <person name="Garbe J."/>
            <person name="Badalamenti J.P."/>
            <person name="Herman A."/>
            <person name="Mangelson H."/>
            <person name="Liachko I."/>
            <person name="Sullivan S."/>
            <person name="Sone E.D."/>
            <person name="Koren S."/>
            <person name="Silverstein K.A.T."/>
            <person name="Beckman K.B."/>
            <person name="Gohl D.M."/>
        </authorList>
    </citation>
    <scope>NUCLEOTIDE SEQUENCE</scope>
    <source>
        <strain evidence="1">Duluth1</strain>
        <tissue evidence="1">Whole animal</tissue>
    </source>
</reference>
<gene>
    <name evidence="1" type="ORF">DPMN_124164</name>
</gene>
<name>A0A9D4GVV7_DREPO</name>
<dbReference type="PROSITE" id="PS50292">
    <property type="entry name" value="PEROXIDASE_3"/>
    <property type="match status" value="1"/>
</dbReference>
<dbReference type="SUPFAM" id="SSF48113">
    <property type="entry name" value="Heme-dependent peroxidases"/>
    <property type="match status" value="1"/>
</dbReference>
<sequence>MMTALRNLSKQGIRLAELDHDSVVTEFQRLLKDLPVCPQPTGQCNANANFRTIYGTCNNLDNPAWGMAGAAQRRLLPAA</sequence>
<dbReference type="EMBL" id="JAIWYP010000005">
    <property type="protein sequence ID" value="KAH3822386.1"/>
    <property type="molecule type" value="Genomic_DNA"/>
</dbReference>
<keyword evidence="2" id="KW-1185">Reference proteome</keyword>
<organism evidence="1 2">
    <name type="scientific">Dreissena polymorpha</name>
    <name type="common">Zebra mussel</name>
    <name type="synonym">Mytilus polymorpha</name>
    <dbReference type="NCBI Taxonomy" id="45954"/>
    <lineage>
        <taxon>Eukaryota</taxon>
        <taxon>Metazoa</taxon>
        <taxon>Spiralia</taxon>
        <taxon>Lophotrochozoa</taxon>
        <taxon>Mollusca</taxon>
        <taxon>Bivalvia</taxon>
        <taxon>Autobranchia</taxon>
        <taxon>Heteroconchia</taxon>
        <taxon>Euheterodonta</taxon>
        <taxon>Imparidentia</taxon>
        <taxon>Neoheterodontei</taxon>
        <taxon>Myida</taxon>
        <taxon>Dreissenoidea</taxon>
        <taxon>Dreissenidae</taxon>
        <taxon>Dreissena</taxon>
    </lineage>
</organism>
<dbReference type="Gene3D" id="1.10.640.10">
    <property type="entry name" value="Haem peroxidase domain superfamily, animal type"/>
    <property type="match status" value="1"/>
</dbReference>
<dbReference type="InterPro" id="IPR019791">
    <property type="entry name" value="Haem_peroxidase_animal"/>
</dbReference>
<protein>
    <submittedName>
        <fullName evidence="1">Uncharacterized protein</fullName>
    </submittedName>
</protein>
<dbReference type="InterPro" id="IPR037120">
    <property type="entry name" value="Haem_peroxidase_sf_animal"/>
</dbReference>
<comment type="caution">
    <text evidence="1">The sequence shown here is derived from an EMBL/GenBank/DDBJ whole genome shotgun (WGS) entry which is preliminary data.</text>
</comment>
<dbReference type="GO" id="GO:0006979">
    <property type="term" value="P:response to oxidative stress"/>
    <property type="evidence" value="ECO:0007669"/>
    <property type="project" value="InterPro"/>
</dbReference>
<dbReference type="GO" id="GO:0020037">
    <property type="term" value="F:heme binding"/>
    <property type="evidence" value="ECO:0007669"/>
    <property type="project" value="InterPro"/>
</dbReference>
<reference evidence="1" key="2">
    <citation type="submission" date="2020-11" db="EMBL/GenBank/DDBJ databases">
        <authorList>
            <person name="McCartney M.A."/>
            <person name="Auch B."/>
            <person name="Kono T."/>
            <person name="Mallez S."/>
            <person name="Becker A."/>
            <person name="Gohl D.M."/>
            <person name="Silverstein K.A.T."/>
            <person name="Koren S."/>
            <person name="Bechman K.B."/>
            <person name="Herman A."/>
            <person name="Abrahante J.E."/>
            <person name="Garbe J."/>
        </authorList>
    </citation>
    <scope>NUCLEOTIDE SEQUENCE</scope>
    <source>
        <strain evidence="1">Duluth1</strain>
        <tissue evidence="1">Whole animal</tissue>
    </source>
</reference>
<evidence type="ECO:0000313" key="2">
    <source>
        <dbReference type="Proteomes" id="UP000828390"/>
    </source>
</evidence>
<evidence type="ECO:0000313" key="1">
    <source>
        <dbReference type="EMBL" id="KAH3822386.1"/>
    </source>
</evidence>
<dbReference type="AlphaFoldDB" id="A0A9D4GVV7"/>
<dbReference type="Proteomes" id="UP000828390">
    <property type="component" value="Unassembled WGS sequence"/>
</dbReference>
<dbReference type="Pfam" id="PF03098">
    <property type="entry name" value="An_peroxidase"/>
    <property type="match status" value="1"/>
</dbReference>
<dbReference type="InterPro" id="IPR010255">
    <property type="entry name" value="Haem_peroxidase_sf"/>
</dbReference>
<accession>A0A9D4GVV7</accession>
<dbReference type="GO" id="GO:0004601">
    <property type="term" value="F:peroxidase activity"/>
    <property type="evidence" value="ECO:0007669"/>
    <property type="project" value="InterPro"/>
</dbReference>
<proteinExistence type="predicted"/>